<protein>
    <submittedName>
        <fullName evidence="2">Uncharacterized protein</fullName>
    </submittedName>
</protein>
<evidence type="ECO:0000256" key="1">
    <source>
        <dbReference type="SAM" id="Phobius"/>
    </source>
</evidence>
<evidence type="ECO:0000313" key="3">
    <source>
        <dbReference type="Proteomes" id="UP001148313"/>
    </source>
</evidence>
<dbReference type="RefSeq" id="WP_271087602.1">
    <property type="nucleotide sequence ID" value="NZ_JAPJZH010000001.1"/>
</dbReference>
<name>A0ABT4VH90_9HYPH</name>
<keyword evidence="1" id="KW-1133">Transmembrane helix</keyword>
<organism evidence="2 3">
    <name type="scientific">Hoeflea poritis</name>
    <dbReference type="NCBI Taxonomy" id="2993659"/>
    <lineage>
        <taxon>Bacteria</taxon>
        <taxon>Pseudomonadati</taxon>
        <taxon>Pseudomonadota</taxon>
        <taxon>Alphaproteobacteria</taxon>
        <taxon>Hyphomicrobiales</taxon>
        <taxon>Rhizobiaceae</taxon>
        <taxon>Hoeflea</taxon>
    </lineage>
</organism>
<evidence type="ECO:0000313" key="2">
    <source>
        <dbReference type="EMBL" id="MDA4844079.1"/>
    </source>
</evidence>
<dbReference type="Proteomes" id="UP001148313">
    <property type="component" value="Unassembled WGS sequence"/>
</dbReference>
<keyword evidence="3" id="KW-1185">Reference proteome</keyword>
<dbReference type="EMBL" id="JAPJZH010000001">
    <property type="protein sequence ID" value="MDA4844079.1"/>
    <property type="molecule type" value="Genomic_DNA"/>
</dbReference>
<keyword evidence="1" id="KW-0472">Membrane</keyword>
<feature type="transmembrane region" description="Helical" evidence="1">
    <location>
        <begin position="6"/>
        <end position="23"/>
    </location>
</feature>
<reference evidence="2" key="1">
    <citation type="submission" date="2022-11" db="EMBL/GenBank/DDBJ databases">
        <title>Hoeflea poritis sp. nov., isolated from scleractinian coral Porites lutea.</title>
        <authorList>
            <person name="Zhang G."/>
            <person name="Wei Q."/>
            <person name="Cai L."/>
        </authorList>
    </citation>
    <scope>NUCLEOTIDE SEQUENCE</scope>
    <source>
        <strain evidence="2">E7-10</strain>
    </source>
</reference>
<proteinExistence type="predicted"/>
<gene>
    <name evidence="2" type="ORF">OOZ53_01900</name>
</gene>
<accession>A0ABT4VH90</accession>
<keyword evidence="1" id="KW-0812">Transmembrane</keyword>
<comment type="caution">
    <text evidence="2">The sequence shown here is derived from an EMBL/GenBank/DDBJ whole genome shotgun (WGS) entry which is preliminary data.</text>
</comment>
<sequence>MLNQGWQNAFTASLLAFVILVVIPKACGNKDVADEEVVEATECYILWDGREYVVDCSTDEAALEERDDKFESAEP</sequence>